<gene>
    <name evidence="2" type="ORF">J42TS3_41110</name>
</gene>
<feature type="domain" description="Glycosyltransferase 2-like" evidence="1">
    <location>
        <begin position="53"/>
        <end position="157"/>
    </location>
</feature>
<reference evidence="2 3" key="1">
    <citation type="submission" date="2021-03" db="EMBL/GenBank/DDBJ databases">
        <title>Antimicrobial resistance genes in bacteria isolated from Japanese honey, and their potential for conferring macrolide and lincosamide resistance in the American foulbrood pathogen Paenibacillus larvae.</title>
        <authorList>
            <person name="Okamoto M."/>
            <person name="Kumagai M."/>
            <person name="Kanamori H."/>
            <person name="Takamatsu D."/>
        </authorList>
    </citation>
    <scope>NUCLEOTIDE SEQUENCE [LARGE SCALE GENOMIC DNA]</scope>
    <source>
        <strain evidence="2 3">J42TS3</strain>
    </source>
</reference>
<dbReference type="Gene3D" id="3.90.550.10">
    <property type="entry name" value="Spore Coat Polysaccharide Biosynthesis Protein SpsA, Chain A"/>
    <property type="match status" value="1"/>
</dbReference>
<sequence>MLTEWFRSRTEDPSPSYDRALALGTAFRDGYAASKRENPRLYGVPVPLSGKASVVIIACNEERTLGNLLDELERIPLQEMVVVLNGCTDNSFGKVKDRKNVILAYYPERLGHDIGRSVGAALACGDSLLFVDGDMAVPAEELAAFLYEQERGIDVVLNDISGYLPLYERQDEVTRCKLFLNQVLGRQDLKSNSLTAVPHVLSRKAINTIGTGILAVPPKAQAAALLEGLTVSAPCTADVIGRNRMREGNSGAGNSVLQLILGDHLEALNEAMHRKGARLFWQTSSRPQLAKERNRP</sequence>
<dbReference type="InterPro" id="IPR001173">
    <property type="entry name" value="Glyco_trans_2-like"/>
</dbReference>
<accession>A0ABQ4MGH8</accession>
<organism evidence="2 3">
    <name type="scientific">Paenibacillus vini</name>
    <dbReference type="NCBI Taxonomy" id="1476024"/>
    <lineage>
        <taxon>Bacteria</taxon>
        <taxon>Bacillati</taxon>
        <taxon>Bacillota</taxon>
        <taxon>Bacilli</taxon>
        <taxon>Bacillales</taxon>
        <taxon>Paenibacillaceae</taxon>
        <taxon>Paenibacillus</taxon>
    </lineage>
</organism>
<proteinExistence type="predicted"/>
<dbReference type="SUPFAM" id="SSF53448">
    <property type="entry name" value="Nucleotide-diphospho-sugar transferases"/>
    <property type="match status" value="1"/>
</dbReference>
<keyword evidence="3" id="KW-1185">Reference proteome</keyword>
<evidence type="ECO:0000313" key="3">
    <source>
        <dbReference type="Proteomes" id="UP000679992"/>
    </source>
</evidence>
<dbReference type="Pfam" id="PF00535">
    <property type="entry name" value="Glycos_transf_2"/>
    <property type="match status" value="1"/>
</dbReference>
<dbReference type="Proteomes" id="UP000679992">
    <property type="component" value="Unassembled WGS sequence"/>
</dbReference>
<dbReference type="InterPro" id="IPR029044">
    <property type="entry name" value="Nucleotide-diphossugar_trans"/>
</dbReference>
<dbReference type="CDD" id="cd00761">
    <property type="entry name" value="Glyco_tranf_GTA_type"/>
    <property type="match status" value="1"/>
</dbReference>
<protein>
    <recommendedName>
        <fullName evidence="1">Glycosyltransferase 2-like domain-containing protein</fullName>
    </recommendedName>
</protein>
<name>A0ABQ4MGH8_9BACL</name>
<comment type="caution">
    <text evidence="2">The sequence shown here is derived from an EMBL/GenBank/DDBJ whole genome shotgun (WGS) entry which is preliminary data.</text>
</comment>
<dbReference type="EMBL" id="BOSL01000015">
    <property type="protein sequence ID" value="GIP55076.1"/>
    <property type="molecule type" value="Genomic_DNA"/>
</dbReference>
<evidence type="ECO:0000259" key="1">
    <source>
        <dbReference type="Pfam" id="PF00535"/>
    </source>
</evidence>
<evidence type="ECO:0000313" key="2">
    <source>
        <dbReference type="EMBL" id="GIP55076.1"/>
    </source>
</evidence>